<reference evidence="2 3" key="1">
    <citation type="submission" date="2024-04" db="EMBL/GenBank/DDBJ databases">
        <title>Phyllosticta paracitricarpa is synonymous to the EU quarantine fungus P. citricarpa based on phylogenomic analyses.</title>
        <authorList>
            <consortium name="Lawrence Berkeley National Laboratory"/>
            <person name="Van ingen-buijs V.A."/>
            <person name="Van westerhoven A.C."/>
            <person name="Haridas S."/>
            <person name="Skiadas P."/>
            <person name="Martin F."/>
            <person name="Groenewald J.Z."/>
            <person name="Crous P.W."/>
            <person name="Seidl M.F."/>
        </authorList>
    </citation>
    <scope>NUCLEOTIDE SEQUENCE [LARGE SCALE GENOMIC DNA]</scope>
    <source>
        <strain evidence="2 3">CBS 141358</strain>
    </source>
</reference>
<organism evidence="2 3">
    <name type="scientific">Phyllosticta paracitricarpa</name>
    <dbReference type="NCBI Taxonomy" id="2016321"/>
    <lineage>
        <taxon>Eukaryota</taxon>
        <taxon>Fungi</taxon>
        <taxon>Dikarya</taxon>
        <taxon>Ascomycota</taxon>
        <taxon>Pezizomycotina</taxon>
        <taxon>Dothideomycetes</taxon>
        <taxon>Dothideomycetes incertae sedis</taxon>
        <taxon>Botryosphaeriales</taxon>
        <taxon>Phyllostictaceae</taxon>
        <taxon>Phyllosticta</taxon>
    </lineage>
</organism>
<feature type="compositionally biased region" description="Acidic residues" evidence="1">
    <location>
        <begin position="20"/>
        <end position="32"/>
    </location>
</feature>
<feature type="region of interest" description="Disordered" evidence="1">
    <location>
        <begin position="79"/>
        <end position="178"/>
    </location>
</feature>
<name>A0ABR1MVV4_9PEZI</name>
<protein>
    <submittedName>
        <fullName evidence="2">Uncharacterized protein</fullName>
    </submittedName>
</protein>
<keyword evidence="3" id="KW-1185">Reference proteome</keyword>
<feature type="compositionally biased region" description="Acidic residues" evidence="1">
    <location>
        <begin position="85"/>
        <end position="105"/>
    </location>
</feature>
<feature type="compositionally biased region" description="Acidic residues" evidence="1">
    <location>
        <begin position="164"/>
        <end position="178"/>
    </location>
</feature>
<gene>
    <name evidence="2" type="ORF">JOL62DRAFT_615503</name>
</gene>
<feature type="region of interest" description="Disordered" evidence="1">
    <location>
        <begin position="1"/>
        <end position="32"/>
    </location>
</feature>
<comment type="caution">
    <text evidence="2">The sequence shown here is derived from an EMBL/GenBank/DDBJ whole genome shotgun (WGS) entry which is preliminary data.</text>
</comment>
<proteinExistence type="predicted"/>
<evidence type="ECO:0000256" key="1">
    <source>
        <dbReference type="SAM" id="MobiDB-lite"/>
    </source>
</evidence>
<dbReference type="Proteomes" id="UP001367316">
    <property type="component" value="Unassembled WGS sequence"/>
</dbReference>
<evidence type="ECO:0000313" key="3">
    <source>
        <dbReference type="Proteomes" id="UP001367316"/>
    </source>
</evidence>
<accession>A0ABR1MVV4</accession>
<sequence>MVRFHRFVHQLSDHRRPQDPNDEVEERGEDEEALGVALLDNDADATEDAGCVLPRIEEEATADAARVLLNKDEDANEDVARLLLQDEDAAEDTAWEPPTTEEEDDKPSSVPQKPHWEQQGPLGAFSHVCPPALGPHAPAGNVDAGAVDEGCVALEDTTDRREEDGLDDTAGDAVEESTVDELEKALVYDDVELQMPKSGWQPAPQKPAPVPQ</sequence>
<dbReference type="EMBL" id="JBBPBF010000039">
    <property type="protein sequence ID" value="KAK7607099.1"/>
    <property type="molecule type" value="Genomic_DNA"/>
</dbReference>
<evidence type="ECO:0000313" key="2">
    <source>
        <dbReference type="EMBL" id="KAK7607099.1"/>
    </source>
</evidence>
<feature type="region of interest" description="Disordered" evidence="1">
    <location>
        <begin position="193"/>
        <end position="212"/>
    </location>
</feature>